<accession>A0A9N9ZP51</accession>
<feature type="chain" id="PRO_5040172044" evidence="1">
    <location>
        <begin position="21"/>
        <end position="271"/>
    </location>
</feature>
<evidence type="ECO:0000313" key="2">
    <source>
        <dbReference type="EMBL" id="CAH0058715.1"/>
    </source>
</evidence>
<dbReference type="OrthoDB" id="4842656at2759"/>
<dbReference type="EMBL" id="CABFOC020000091">
    <property type="protein sequence ID" value="CAH0058715.1"/>
    <property type="molecule type" value="Genomic_DNA"/>
</dbReference>
<dbReference type="AlphaFoldDB" id="A0A9N9ZP51"/>
<protein>
    <submittedName>
        <fullName evidence="2">Uncharacterized protein</fullName>
    </submittedName>
</protein>
<dbReference type="Proteomes" id="UP000775872">
    <property type="component" value="Unassembled WGS sequence"/>
</dbReference>
<gene>
    <name evidence="2" type="ORF">CSOL1703_00007739</name>
</gene>
<reference evidence="2" key="1">
    <citation type="submission" date="2021-10" db="EMBL/GenBank/DDBJ databases">
        <authorList>
            <person name="Piombo E."/>
        </authorList>
    </citation>
    <scope>NUCLEOTIDE SEQUENCE</scope>
</reference>
<name>A0A9N9ZP51_9HYPO</name>
<sequence>MAALLTMILLLGLANVPASATVSWTSETPDRLPPWNLARQDYSDAMKNPNASDSQINDILFNPADGVDWGFTLTVTTNVPVSADYGPNLVTQLSTLSLGTPKKHTEGLVSNVNIFYDSLLPNATKPSQSALNCDYISSTCGYSLTNQLSADYGVLRGMPEECYDYLNRSSGPYGFNLEASFFALGSELATAGSDAASREANAALDRVWPIVVSRWSSSKLAGRNGWNSELFCLKPRRGEIKESETDSSASRGSPEAFLFWAISLFIAFTSI</sequence>
<keyword evidence="1" id="KW-0732">Signal</keyword>
<feature type="signal peptide" evidence="1">
    <location>
        <begin position="1"/>
        <end position="20"/>
    </location>
</feature>
<evidence type="ECO:0000313" key="3">
    <source>
        <dbReference type="Proteomes" id="UP000775872"/>
    </source>
</evidence>
<organism evidence="2 3">
    <name type="scientific">Clonostachys solani</name>
    <dbReference type="NCBI Taxonomy" id="160281"/>
    <lineage>
        <taxon>Eukaryota</taxon>
        <taxon>Fungi</taxon>
        <taxon>Dikarya</taxon>
        <taxon>Ascomycota</taxon>
        <taxon>Pezizomycotina</taxon>
        <taxon>Sordariomycetes</taxon>
        <taxon>Hypocreomycetidae</taxon>
        <taxon>Hypocreales</taxon>
        <taxon>Bionectriaceae</taxon>
        <taxon>Clonostachys</taxon>
    </lineage>
</organism>
<proteinExistence type="predicted"/>
<comment type="caution">
    <text evidence="2">The sequence shown here is derived from an EMBL/GenBank/DDBJ whole genome shotgun (WGS) entry which is preliminary data.</text>
</comment>
<keyword evidence="3" id="KW-1185">Reference proteome</keyword>
<evidence type="ECO:0000256" key="1">
    <source>
        <dbReference type="SAM" id="SignalP"/>
    </source>
</evidence>